<evidence type="ECO:0000256" key="10">
    <source>
        <dbReference type="ARBA" id="ARBA00076955"/>
    </source>
</evidence>
<dbReference type="Pfam" id="PF02391">
    <property type="entry name" value="MoaE"/>
    <property type="match status" value="1"/>
</dbReference>
<sequence>MIEEKEQESVTAGHTAGRTVIHTDVREEPLSVDEVVAAVTHQSAGGIALFIGVVRDHDHGRSVTALDYSAHPSAAELLAKVAEDIAEAHPDVVAVSAVHRVGALTVGDLAVVVGASAPHRAEAFAACRAFIDTLKAQVPIWKREEFADGDHEWVGC</sequence>
<evidence type="ECO:0000256" key="9">
    <source>
        <dbReference type="ARBA" id="ARBA00072424"/>
    </source>
</evidence>
<evidence type="ECO:0000256" key="11">
    <source>
        <dbReference type="ARBA" id="ARBA00078352"/>
    </source>
</evidence>
<dbReference type="eggNOG" id="COG0314">
    <property type="taxonomic scope" value="Bacteria"/>
</dbReference>
<gene>
    <name evidence="15" type="ordered locus">Caci_7931</name>
</gene>
<dbReference type="InterPro" id="IPR036563">
    <property type="entry name" value="MoaE_sf"/>
</dbReference>
<accession>C7QFH7</accession>
<proteinExistence type="inferred from homology"/>
<keyword evidence="16" id="KW-1185">Reference proteome</keyword>
<dbReference type="STRING" id="479433.Caci_7931"/>
<dbReference type="GO" id="GO:0006777">
    <property type="term" value="P:Mo-molybdopterin cofactor biosynthetic process"/>
    <property type="evidence" value="ECO:0007669"/>
    <property type="project" value="UniProtKB-KW"/>
</dbReference>
<reference evidence="15 16" key="1">
    <citation type="journal article" date="2009" name="Stand. Genomic Sci.">
        <title>Complete genome sequence of Catenulispora acidiphila type strain (ID 139908).</title>
        <authorList>
            <person name="Copeland A."/>
            <person name="Lapidus A."/>
            <person name="Glavina Del Rio T."/>
            <person name="Nolan M."/>
            <person name="Lucas S."/>
            <person name="Chen F."/>
            <person name="Tice H."/>
            <person name="Cheng J.F."/>
            <person name="Bruce D."/>
            <person name="Goodwin L."/>
            <person name="Pitluck S."/>
            <person name="Mikhailova N."/>
            <person name="Pati A."/>
            <person name="Ivanova N."/>
            <person name="Mavromatis K."/>
            <person name="Chen A."/>
            <person name="Palaniappan K."/>
            <person name="Chain P."/>
            <person name="Land M."/>
            <person name="Hauser L."/>
            <person name="Chang Y.J."/>
            <person name="Jeffries C.D."/>
            <person name="Chertkov O."/>
            <person name="Brettin T."/>
            <person name="Detter J.C."/>
            <person name="Han C."/>
            <person name="Ali Z."/>
            <person name="Tindall B.J."/>
            <person name="Goker M."/>
            <person name="Bristow J."/>
            <person name="Eisen J.A."/>
            <person name="Markowitz V."/>
            <person name="Hugenholtz P."/>
            <person name="Kyrpides N.C."/>
            <person name="Klenk H.P."/>
        </authorList>
    </citation>
    <scope>NUCLEOTIDE SEQUENCE [LARGE SCALE GENOMIC DNA]</scope>
    <source>
        <strain evidence="16">DSM 44928 / JCM 14897 / NBRC 102108 / NRRL B-24433 / ID139908</strain>
    </source>
</reference>
<dbReference type="PANTHER" id="PTHR23404">
    <property type="entry name" value="MOLYBDOPTERIN SYNTHASE RELATED"/>
    <property type="match status" value="1"/>
</dbReference>
<dbReference type="Proteomes" id="UP000000851">
    <property type="component" value="Chromosome"/>
</dbReference>
<dbReference type="CDD" id="cd00756">
    <property type="entry name" value="MoaE"/>
    <property type="match status" value="1"/>
</dbReference>
<evidence type="ECO:0000256" key="12">
    <source>
        <dbReference type="ARBA" id="ARBA00080680"/>
    </source>
</evidence>
<feature type="region of interest" description="Disordered" evidence="14">
    <location>
        <begin position="1"/>
        <end position="23"/>
    </location>
</feature>
<dbReference type="SUPFAM" id="SSF54690">
    <property type="entry name" value="Molybdopterin synthase subunit MoaE"/>
    <property type="match status" value="1"/>
</dbReference>
<name>C7QFH7_CATAD</name>
<dbReference type="GO" id="GO:0030366">
    <property type="term" value="F:molybdopterin synthase activity"/>
    <property type="evidence" value="ECO:0007669"/>
    <property type="project" value="UniProtKB-EC"/>
</dbReference>
<evidence type="ECO:0000256" key="14">
    <source>
        <dbReference type="SAM" id="MobiDB-lite"/>
    </source>
</evidence>
<evidence type="ECO:0000313" key="15">
    <source>
        <dbReference type="EMBL" id="ACU76754.1"/>
    </source>
</evidence>
<evidence type="ECO:0000256" key="3">
    <source>
        <dbReference type="ARBA" id="ARBA00011950"/>
    </source>
</evidence>
<evidence type="ECO:0000256" key="8">
    <source>
        <dbReference type="ARBA" id="ARBA00049878"/>
    </source>
</evidence>
<keyword evidence="4" id="KW-0808">Transferase</keyword>
<evidence type="ECO:0000256" key="1">
    <source>
        <dbReference type="ARBA" id="ARBA00005046"/>
    </source>
</evidence>
<organism evidence="15 16">
    <name type="scientific">Catenulispora acidiphila (strain DSM 44928 / JCM 14897 / NBRC 102108 / NRRL B-24433 / ID139908)</name>
    <dbReference type="NCBI Taxonomy" id="479433"/>
    <lineage>
        <taxon>Bacteria</taxon>
        <taxon>Bacillati</taxon>
        <taxon>Actinomycetota</taxon>
        <taxon>Actinomycetes</taxon>
        <taxon>Catenulisporales</taxon>
        <taxon>Catenulisporaceae</taxon>
        <taxon>Catenulispora</taxon>
    </lineage>
</organism>
<dbReference type="EC" id="2.8.1.12" evidence="3"/>
<dbReference type="FunCoup" id="C7QFH7">
    <property type="interactions" value="107"/>
</dbReference>
<comment type="catalytic activity">
    <reaction evidence="8">
        <text>2 [molybdopterin-synthase sulfur-carrier protein]-C-terminal-Gly-aminoethanethioate + cyclic pyranopterin phosphate + H2O = molybdopterin + 2 [molybdopterin-synthase sulfur-carrier protein]-C-terminal Gly-Gly + 2 H(+)</text>
        <dbReference type="Rhea" id="RHEA:26333"/>
        <dbReference type="Rhea" id="RHEA-COMP:12202"/>
        <dbReference type="Rhea" id="RHEA-COMP:19907"/>
        <dbReference type="ChEBI" id="CHEBI:15377"/>
        <dbReference type="ChEBI" id="CHEBI:15378"/>
        <dbReference type="ChEBI" id="CHEBI:58698"/>
        <dbReference type="ChEBI" id="CHEBI:59648"/>
        <dbReference type="ChEBI" id="CHEBI:90778"/>
        <dbReference type="ChEBI" id="CHEBI:232372"/>
        <dbReference type="EC" id="2.8.1.12"/>
    </reaction>
</comment>
<evidence type="ECO:0000256" key="5">
    <source>
        <dbReference type="ARBA" id="ARBA00023150"/>
    </source>
</evidence>
<comment type="subunit">
    <text evidence="7">Heterotetramer of 2 MoaD subunits and 2 MoaE subunits. Also stable as homodimer. The enzyme changes between these two forms during catalysis.</text>
</comment>
<comment type="function">
    <text evidence="6">Converts molybdopterin precursor Z into molybdopterin. This requires the incorporation of two sulfur atoms into precursor Z to generate a dithiolene group. The sulfur is provided by MoaD.</text>
</comment>
<comment type="similarity">
    <text evidence="2">Belongs to the MoaE family.</text>
</comment>
<evidence type="ECO:0000256" key="6">
    <source>
        <dbReference type="ARBA" id="ARBA00025448"/>
    </source>
</evidence>
<dbReference type="EMBL" id="CP001700">
    <property type="protein sequence ID" value="ACU76754.1"/>
    <property type="molecule type" value="Genomic_DNA"/>
</dbReference>
<dbReference type="FunFam" id="3.90.1170.40:FF:000004">
    <property type="entry name" value="Molybdopterin biosynthesis protein MoeE"/>
    <property type="match status" value="1"/>
</dbReference>
<evidence type="ECO:0000313" key="16">
    <source>
        <dbReference type="Proteomes" id="UP000000851"/>
    </source>
</evidence>
<dbReference type="InParanoid" id="C7QFH7"/>
<evidence type="ECO:0000256" key="7">
    <source>
        <dbReference type="ARBA" id="ARBA00026066"/>
    </source>
</evidence>
<dbReference type="KEGG" id="cai:Caci_7931"/>
<evidence type="ECO:0000256" key="13">
    <source>
        <dbReference type="ARBA" id="ARBA00080739"/>
    </source>
</evidence>
<dbReference type="Gene3D" id="3.90.1170.40">
    <property type="entry name" value="Molybdopterin biosynthesis MoaE subunit"/>
    <property type="match status" value="1"/>
</dbReference>
<dbReference type="AlphaFoldDB" id="C7QFH7"/>
<comment type="pathway">
    <text evidence="1">Cofactor biosynthesis; molybdopterin biosynthesis.</text>
</comment>
<dbReference type="HOGENOM" id="CLU_089568_1_1_11"/>
<protein>
    <recommendedName>
        <fullName evidence="9">Molybdopterin synthase catalytic subunit 1</fullName>
        <ecNumber evidence="3">2.8.1.12</ecNumber>
    </recommendedName>
    <alternativeName>
        <fullName evidence="13">MPT synthase subunit 2 1</fullName>
    </alternativeName>
    <alternativeName>
        <fullName evidence="10">Molybdenum cofactor biosynthesis protein E 1</fullName>
    </alternativeName>
    <alternativeName>
        <fullName evidence="11">Molybdopterin-converting factor large subunit 1</fullName>
    </alternativeName>
    <alternativeName>
        <fullName evidence="12">Molybdopterin-converting factor subunit 2 1</fullName>
    </alternativeName>
</protein>
<dbReference type="InterPro" id="IPR003448">
    <property type="entry name" value="Mopterin_biosynth_MoaE"/>
</dbReference>
<keyword evidence="5" id="KW-0501">Molybdenum cofactor biosynthesis</keyword>
<evidence type="ECO:0000256" key="4">
    <source>
        <dbReference type="ARBA" id="ARBA00022679"/>
    </source>
</evidence>
<evidence type="ECO:0000256" key="2">
    <source>
        <dbReference type="ARBA" id="ARBA00005426"/>
    </source>
</evidence>